<evidence type="ECO:0000256" key="1">
    <source>
        <dbReference type="SAM" id="Coils"/>
    </source>
</evidence>
<dbReference type="AlphaFoldDB" id="A0A418NUE6"/>
<keyword evidence="3" id="KW-0732">Signal</keyword>
<dbReference type="Proteomes" id="UP000286576">
    <property type="component" value="Unassembled WGS sequence"/>
</dbReference>
<protein>
    <submittedName>
        <fullName evidence="4">Serine protease</fullName>
    </submittedName>
</protein>
<sequence>MHRIAALLVLWFAALALSPAPAAADQADIEAAARGVVRVIIIGKDGDEIFPVSHGTGFAVGGARVVTNAHVVQEAIDDQRLNIGVVPAEGAEAVYARIVSVSPRNDLALLELTEPLGLPPLTISGNPAQSGAVTAVGYPLNVDRAQGLGQSDIFRAQPPVTATGFLSGRRPSREFDTILHTAPIARGNSGGPLLDDCGRVIGVNSFGTESAGSDAEFFFAISTRELLPFLRANDVQPRLNSLPCRSLADLEEEEIARAEAQARAEADRAEREAEALAQQTAETRRTITYEVMESRTNGMALSLLLLIVALGAGGVAAFGHIQRDMRLRAIGGAAALVAVVGSLIAWVSRPAFAEIDERVEQTLREGAEEEGPTGAIAAPEATTSGATSLSCVLDTDRSRVVGDPEDDIAIEWSGDGCINGRTQYGFTSGRWTRVFVPANEAAVSVNRFDPDAGELVMERYLLDLAAMRQARTARGQFVAPECGADQQASIKLADDQAAIMDAIPQRPNERLVYRCGPAMEQAPQGAGEG</sequence>
<feature type="transmembrane region" description="Helical" evidence="2">
    <location>
        <begin position="330"/>
        <end position="348"/>
    </location>
</feature>
<dbReference type="PANTHER" id="PTHR43019:SF46">
    <property type="entry name" value="SERINE PROTEASE"/>
    <property type="match status" value="1"/>
</dbReference>
<keyword evidence="2" id="KW-0812">Transmembrane</keyword>
<dbReference type="OrthoDB" id="9766361at2"/>
<evidence type="ECO:0000313" key="4">
    <source>
        <dbReference type="EMBL" id="RIV87550.1"/>
    </source>
</evidence>
<gene>
    <name evidence="4" type="ORF">D2V07_04165</name>
</gene>
<dbReference type="Gene3D" id="2.40.10.10">
    <property type="entry name" value="Trypsin-like serine proteases"/>
    <property type="match status" value="2"/>
</dbReference>
<dbReference type="InterPro" id="IPR043504">
    <property type="entry name" value="Peptidase_S1_PA_chymotrypsin"/>
</dbReference>
<dbReference type="EMBL" id="QXFL01000002">
    <property type="protein sequence ID" value="RIV87550.1"/>
    <property type="molecule type" value="Genomic_DNA"/>
</dbReference>
<evidence type="ECO:0000256" key="3">
    <source>
        <dbReference type="SAM" id="SignalP"/>
    </source>
</evidence>
<feature type="coiled-coil region" evidence="1">
    <location>
        <begin position="248"/>
        <end position="286"/>
    </location>
</feature>
<feature type="chain" id="PRO_5019306528" evidence="3">
    <location>
        <begin position="23"/>
        <end position="529"/>
    </location>
</feature>
<dbReference type="GO" id="GO:0006508">
    <property type="term" value="P:proteolysis"/>
    <property type="evidence" value="ECO:0007669"/>
    <property type="project" value="UniProtKB-KW"/>
</dbReference>
<keyword evidence="2" id="KW-1133">Transmembrane helix</keyword>
<keyword evidence="1" id="KW-0175">Coiled coil</keyword>
<name>A0A418NUE6_9SPHN</name>
<reference evidence="4 5" key="1">
    <citation type="submission" date="2018-08" db="EMBL/GenBank/DDBJ databases">
        <title>Erythrobacter zhengii sp.nov., a bacterium isolated from deep-sea sediment.</title>
        <authorList>
            <person name="Fang C."/>
            <person name="Wu Y.-H."/>
            <person name="Sun C."/>
            <person name="Wang H."/>
            <person name="Cheng H."/>
            <person name="Meng F.-X."/>
            <person name="Wang C.-S."/>
            <person name="Xu X.-W."/>
        </authorList>
    </citation>
    <scope>NUCLEOTIDE SEQUENCE [LARGE SCALE GENOMIC DNA]</scope>
    <source>
        <strain evidence="4 5">V18</strain>
    </source>
</reference>
<keyword evidence="4" id="KW-0378">Hydrolase</keyword>
<organism evidence="4 5">
    <name type="scientific">Aurantiacibacter zhengii</name>
    <dbReference type="NCBI Taxonomy" id="2307003"/>
    <lineage>
        <taxon>Bacteria</taxon>
        <taxon>Pseudomonadati</taxon>
        <taxon>Pseudomonadota</taxon>
        <taxon>Alphaproteobacteria</taxon>
        <taxon>Sphingomonadales</taxon>
        <taxon>Erythrobacteraceae</taxon>
        <taxon>Aurantiacibacter</taxon>
    </lineage>
</organism>
<dbReference type="SUPFAM" id="SSF50494">
    <property type="entry name" value="Trypsin-like serine proteases"/>
    <property type="match status" value="1"/>
</dbReference>
<feature type="signal peptide" evidence="3">
    <location>
        <begin position="1"/>
        <end position="22"/>
    </location>
</feature>
<dbReference type="InterPro" id="IPR001940">
    <property type="entry name" value="Peptidase_S1C"/>
</dbReference>
<accession>A0A418NUE6</accession>
<proteinExistence type="predicted"/>
<dbReference type="RefSeq" id="WP_119585084.1">
    <property type="nucleotide sequence ID" value="NZ_CAWODQ010000012.1"/>
</dbReference>
<keyword evidence="5" id="KW-1185">Reference proteome</keyword>
<dbReference type="PANTHER" id="PTHR43019">
    <property type="entry name" value="SERINE ENDOPROTEASE DEGS"/>
    <property type="match status" value="1"/>
</dbReference>
<keyword evidence="4" id="KW-0645">Protease</keyword>
<dbReference type="InterPro" id="IPR009003">
    <property type="entry name" value="Peptidase_S1_PA"/>
</dbReference>
<evidence type="ECO:0000313" key="5">
    <source>
        <dbReference type="Proteomes" id="UP000286576"/>
    </source>
</evidence>
<keyword evidence="2" id="KW-0472">Membrane</keyword>
<comment type="caution">
    <text evidence="4">The sequence shown here is derived from an EMBL/GenBank/DDBJ whole genome shotgun (WGS) entry which is preliminary data.</text>
</comment>
<dbReference type="Pfam" id="PF13365">
    <property type="entry name" value="Trypsin_2"/>
    <property type="match status" value="1"/>
</dbReference>
<feature type="transmembrane region" description="Helical" evidence="2">
    <location>
        <begin position="299"/>
        <end position="318"/>
    </location>
</feature>
<dbReference type="PRINTS" id="PR00834">
    <property type="entry name" value="PROTEASES2C"/>
</dbReference>
<dbReference type="GO" id="GO:0004252">
    <property type="term" value="F:serine-type endopeptidase activity"/>
    <property type="evidence" value="ECO:0007669"/>
    <property type="project" value="InterPro"/>
</dbReference>
<evidence type="ECO:0000256" key="2">
    <source>
        <dbReference type="SAM" id="Phobius"/>
    </source>
</evidence>